<dbReference type="AlphaFoldDB" id="A0A183D0W7"/>
<dbReference type="Proteomes" id="UP000271098">
    <property type="component" value="Unassembled WGS sequence"/>
</dbReference>
<keyword evidence="3" id="KW-1185">Reference proteome</keyword>
<gene>
    <name evidence="2" type="ORF">GPUH_LOCUS2358</name>
</gene>
<proteinExistence type="predicted"/>
<dbReference type="EMBL" id="UYRT01003479">
    <property type="protein sequence ID" value="VDK33640.1"/>
    <property type="molecule type" value="Genomic_DNA"/>
</dbReference>
<accession>A0A183D0W7</accession>
<feature type="compositionally biased region" description="Basic and acidic residues" evidence="1">
    <location>
        <begin position="12"/>
        <end position="25"/>
    </location>
</feature>
<feature type="compositionally biased region" description="Basic and acidic residues" evidence="1">
    <location>
        <begin position="67"/>
        <end position="82"/>
    </location>
</feature>
<name>A0A183D0W7_9BILA</name>
<protein>
    <submittedName>
        <fullName evidence="2 4">Uncharacterized protein</fullName>
    </submittedName>
</protein>
<evidence type="ECO:0000313" key="3">
    <source>
        <dbReference type="Proteomes" id="UP000271098"/>
    </source>
</evidence>
<organism evidence="4">
    <name type="scientific">Gongylonema pulchrum</name>
    <dbReference type="NCBI Taxonomy" id="637853"/>
    <lineage>
        <taxon>Eukaryota</taxon>
        <taxon>Metazoa</taxon>
        <taxon>Ecdysozoa</taxon>
        <taxon>Nematoda</taxon>
        <taxon>Chromadorea</taxon>
        <taxon>Rhabditida</taxon>
        <taxon>Spirurina</taxon>
        <taxon>Spiruromorpha</taxon>
        <taxon>Spiruroidea</taxon>
        <taxon>Gongylonematidae</taxon>
        <taxon>Gongylonema</taxon>
    </lineage>
</organism>
<sequence>MERNEISQNENKTTERSEASDKENKIAQMALNNEEEAASAMAATAAKEEEDESEWRLVTARNKHRKSTEDVMSDVKEKKQGRVDNVTVSSFHISPKRAPMNVYERLSSGVLRPPNALRAPVLSESAGRGGLLYPRSAMDLPQTKVIYCSFSQKLRKCNCTKGGSRDVEVWCKKFSP</sequence>
<evidence type="ECO:0000313" key="2">
    <source>
        <dbReference type="EMBL" id="VDK33640.1"/>
    </source>
</evidence>
<reference evidence="4" key="1">
    <citation type="submission" date="2016-06" db="UniProtKB">
        <authorList>
            <consortium name="WormBaseParasite"/>
        </authorList>
    </citation>
    <scope>IDENTIFICATION</scope>
</reference>
<dbReference type="WBParaSite" id="GPUH_0000236301-mRNA-1">
    <property type="protein sequence ID" value="GPUH_0000236301-mRNA-1"/>
    <property type="gene ID" value="GPUH_0000236301"/>
</dbReference>
<evidence type="ECO:0000313" key="4">
    <source>
        <dbReference type="WBParaSite" id="GPUH_0000236301-mRNA-1"/>
    </source>
</evidence>
<feature type="compositionally biased region" description="Polar residues" evidence="1">
    <location>
        <begin position="1"/>
        <end position="11"/>
    </location>
</feature>
<feature type="region of interest" description="Disordered" evidence="1">
    <location>
        <begin position="1"/>
        <end position="83"/>
    </location>
</feature>
<reference evidence="2 3" key="2">
    <citation type="submission" date="2018-11" db="EMBL/GenBank/DDBJ databases">
        <authorList>
            <consortium name="Pathogen Informatics"/>
        </authorList>
    </citation>
    <scope>NUCLEOTIDE SEQUENCE [LARGE SCALE GENOMIC DNA]</scope>
</reference>
<evidence type="ECO:0000256" key="1">
    <source>
        <dbReference type="SAM" id="MobiDB-lite"/>
    </source>
</evidence>